<comment type="caution">
    <text evidence="2">The sequence shown here is derived from an EMBL/GenBank/DDBJ whole genome shotgun (WGS) entry which is preliminary data.</text>
</comment>
<sequence>PAGQNEKEKDKSDSTGAEQNYGHGRHFYKIDADNE</sequence>
<evidence type="ECO:0000256" key="1">
    <source>
        <dbReference type="SAM" id="MobiDB-lite"/>
    </source>
</evidence>
<protein>
    <submittedName>
        <fullName evidence="2">Uncharacterized protein</fullName>
    </submittedName>
</protein>
<feature type="compositionally biased region" description="Basic and acidic residues" evidence="1">
    <location>
        <begin position="1"/>
        <end position="13"/>
    </location>
</feature>
<feature type="non-terminal residue" evidence="2">
    <location>
        <position position="1"/>
    </location>
</feature>
<name>X1PDW3_9ZZZZ</name>
<dbReference type="EMBL" id="BARV01043121">
    <property type="protein sequence ID" value="GAI54018.1"/>
    <property type="molecule type" value="Genomic_DNA"/>
</dbReference>
<dbReference type="AlphaFoldDB" id="X1PDW3"/>
<organism evidence="2">
    <name type="scientific">marine sediment metagenome</name>
    <dbReference type="NCBI Taxonomy" id="412755"/>
    <lineage>
        <taxon>unclassified sequences</taxon>
        <taxon>metagenomes</taxon>
        <taxon>ecological metagenomes</taxon>
    </lineage>
</organism>
<accession>X1PDW3</accession>
<evidence type="ECO:0000313" key="2">
    <source>
        <dbReference type="EMBL" id="GAI54018.1"/>
    </source>
</evidence>
<reference evidence="2" key="1">
    <citation type="journal article" date="2014" name="Front. Microbiol.">
        <title>High frequency of phylogenetically diverse reductive dehalogenase-homologous genes in deep subseafloor sedimentary metagenomes.</title>
        <authorList>
            <person name="Kawai M."/>
            <person name="Futagami T."/>
            <person name="Toyoda A."/>
            <person name="Takaki Y."/>
            <person name="Nishi S."/>
            <person name="Hori S."/>
            <person name="Arai W."/>
            <person name="Tsubouchi T."/>
            <person name="Morono Y."/>
            <person name="Uchiyama I."/>
            <person name="Ito T."/>
            <person name="Fujiyama A."/>
            <person name="Inagaki F."/>
            <person name="Takami H."/>
        </authorList>
    </citation>
    <scope>NUCLEOTIDE SEQUENCE</scope>
    <source>
        <strain evidence="2">Expedition CK06-06</strain>
    </source>
</reference>
<gene>
    <name evidence="2" type="ORF">S06H3_64521</name>
</gene>
<proteinExistence type="predicted"/>
<feature type="region of interest" description="Disordered" evidence="1">
    <location>
        <begin position="1"/>
        <end position="35"/>
    </location>
</feature>